<sequence length="1035" mass="112337">MRFGQVRSIESSVLIIPYWTPLSGHPENLDGGITAAALAADANGLLVIIEPYLGMALNDELQVYWGAGQAVLPSPIIIDLTNLDKPLFAYVPASRIANGISEVWFELRPRVGGVRSSARLRIKVKRTLPGGVDPHPGEPGHQGLAAPVVPPNLIDEQYAQLGVEVYILSWANMAVGDIIELSWGSVTMRQEVRLGQVNQTIEMIVDYEKIIAAGDSEALEVKYRLFDDVGNVSAGWSPPNYAQVEAGGGRLPAPTVREADANGYIDLDQLDGLDVTVQVYASITGGFRVWDIIQVQWRGFTATGLGPLLFEPEPFELQTLPYIASFTVPNQRLQDIPQGYAEVTYELRKFSGGSAFSSRKLVRILGALRGLQAPTVLEAEEGYLPDTLPAATVRVKAYPGMARDQVVRMIWDGRQSNNQAYHHAEERLIREDMVGRFLDFSVPARHIALLKGGTVNVHYRVLVSGNEPLDSEHLFLHVGDGVPVLVQPSVDEAENDAFDPTGQAYATVRIRIYDDMLAGQTVHVEWSSAASGGTYRLSIPVTVAVELTAQVPVEFIIPSLNREVYVRYWVTEPGQRTRYSDDLALWVGVMLVNPPTPYIAEAEGNLLDLARFIGNATVTVEAWRGINTLQRFWLRAVGKLASGADKTVTLANGVLVQIGEVDLGIRRPLLRSDLHQLRDLSELRIEMTVTPHGSQNEAEGIAFPQPRYVVQQVLLTTPRINQASGNVVDLANFTGDATVSLDPWRSISTVQRVWLRCRGPNNWLVTLANGVLVQPSELQTGIIRSLPRNRLLELADNASLTVEATVTLDGSSNENTGTVFPTRTYTFRSSPVRLVVSSGGLTTGALPHDWAHARETNHVAVVGQPGAVVTLSLSGTARFTGNLQTVQVTLDGVGVARQAISCTATSTTLSATQAGRPTVTAQIAFRGSFPADGASGNFQAKANLATGAFADGHSRNRISYDTVTITGIGSVRVTLTGSARFTNYPGQVADVPLRNGTFDAMIDVVNTQAETISVTFQLLTQGNWARFTKTMTFTA</sequence>
<reference evidence="1 2" key="1">
    <citation type="submission" date="2016-10" db="EMBL/GenBank/DDBJ databases">
        <title>Comparative genome analysis of multiple Pseudomonas spp. focuses on biocontrol and plant growth promoting traits.</title>
        <authorList>
            <person name="Tao X.-Y."/>
            <person name="Taylor C.G."/>
        </authorList>
    </citation>
    <scope>NUCLEOTIDE SEQUENCE [LARGE SCALE GENOMIC DNA]</scope>
    <source>
        <strain evidence="1 2">15D11</strain>
    </source>
</reference>
<protein>
    <submittedName>
        <fullName evidence="1">Uncharacterized protein</fullName>
    </submittedName>
</protein>
<comment type="caution">
    <text evidence="1">The sequence shown here is derived from an EMBL/GenBank/DDBJ whole genome shotgun (WGS) entry which is preliminary data.</text>
</comment>
<organism evidence="1 2">
    <name type="scientific">Pseudomonas vranovensis</name>
    <dbReference type="NCBI Taxonomy" id="321661"/>
    <lineage>
        <taxon>Bacteria</taxon>
        <taxon>Pseudomonadati</taxon>
        <taxon>Pseudomonadota</taxon>
        <taxon>Gammaproteobacteria</taxon>
        <taxon>Pseudomonadales</taxon>
        <taxon>Pseudomonadaceae</taxon>
        <taxon>Pseudomonas</taxon>
    </lineage>
</organism>
<accession>A0A423DG80</accession>
<gene>
    <name evidence="1" type="ORF">BHU25_16175</name>
</gene>
<evidence type="ECO:0000313" key="2">
    <source>
        <dbReference type="Proteomes" id="UP000285286"/>
    </source>
</evidence>
<dbReference type="AlphaFoldDB" id="A0A423DG80"/>
<dbReference type="EMBL" id="MOAM01000024">
    <property type="protein sequence ID" value="ROL70597.1"/>
    <property type="molecule type" value="Genomic_DNA"/>
</dbReference>
<proteinExistence type="predicted"/>
<evidence type="ECO:0000313" key="1">
    <source>
        <dbReference type="EMBL" id="ROL70597.1"/>
    </source>
</evidence>
<name>A0A423DG80_9PSED</name>
<keyword evidence="2" id="KW-1185">Reference proteome</keyword>
<dbReference type="Proteomes" id="UP000285286">
    <property type="component" value="Unassembled WGS sequence"/>
</dbReference>